<dbReference type="EMBL" id="BDOQ01000007">
    <property type="protein sequence ID" value="GBG14383.1"/>
    <property type="molecule type" value="Genomic_DNA"/>
</dbReference>
<proteinExistence type="predicted"/>
<gene>
    <name evidence="1" type="ORF">NMK_1982</name>
</gene>
<dbReference type="RefSeq" id="WP_181376229.1">
    <property type="nucleotide sequence ID" value="NZ_BDOQ01000007.1"/>
</dbReference>
<evidence type="ECO:0000313" key="1">
    <source>
        <dbReference type="EMBL" id="GBG14383.1"/>
    </source>
</evidence>
<accession>A0A2R5FBV0</accession>
<keyword evidence="2" id="KW-1185">Reference proteome</keyword>
<sequence>MTAVSLNQDQRLFVIPSGGGYSCLGFDVVYNYITEFASRIAKAGRAISVTPQSAEIGTLKQYEDYLSLLQEYRAIEDKETWFDARTPEQVRKVLEAYRKSGNRVRIFLGDESTGRDWMDEHDMMGRIGRSMGPMKSPLLISDDEDGGPALLTSCIVRIVDVTTRKDVYRHPQYHLPEMELRSISDEDGYTDSKGKYVSLAALGYSHGVWVKNQNGLLLNHANFKSYGKACNWMAFMSGDSFTQP</sequence>
<reference evidence="1 2" key="1">
    <citation type="journal article" date="2018" name="Environ. Microbiol.">
        <title>Isolation and genomic characterization of Novimethylophilus kurashikiensis gen. nov. sp. nov., a new lanthanide-dependent methylotrophic species of Methylophilaceae.</title>
        <authorList>
            <person name="Lv H."/>
            <person name="Sahin N."/>
            <person name="Tani A."/>
        </authorList>
    </citation>
    <scope>NUCLEOTIDE SEQUENCE [LARGE SCALE GENOMIC DNA]</scope>
    <source>
        <strain evidence="1 2">La2-4</strain>
    </source>
</reference>
<name>A0A2R5FBV0_9PROT</name>
<organism evidence="1 2">
    <name type="scientific">Novimethylophilus kurashikiensis</name>
    <dbReference type="NCBI Taxonomy" id="1825523"/>
    <lineage>
        <taxon>Bacteria</taxon>
        <taxon>Pseudomonadati</taxon>
        <taxon>Pseudomonadota</taxon>
        <taxon>Betaproteobacteria</taxon>
        <taxon>Nitrosomonadales</taxon>
        <taxon>Methylophilaceae</taxon>
        <taxon>Novimethylophilus</taxon>
    </lineage>
</organism>
<dbReference type="Proteomes" id="UP000245081">
    <property type="component" value="Unassembled WGS sequence"/>
</dbReference>
<dbReference type="AlphaFoldDB" id="A0A2R5FBV0"/>
<protein>
    <submittedName>
        <fullName evidence="1">Uncharacterized protein</fullName>
    </submittedName>
</protein>
<evidence type="ECO:0000313" key="2">
    <source>
        <dbReference type="Proteomes" id="UP000245081"/>
    </source>
</evidence>
<comment type="caution">
    <text evidence="1">The sequence shown here is derived from an EMBL/GenBank/DDBJ whole genome shotgun (WGS) entry which is preliminary data.</text>
</comment>